<feature type="transmembrane region" description="Helical" evidence="16">
    <location>
        <begin position="12"/>
        <end position="32"/>
    </location>
</feature>
<feature type="non-terminal residue" evidence="18">
    <location>
        <position position="147"/>
    </location>
</feature>
<comment type="subcellular location">
    <subcellularLocation>
        <location evidence="15">Postsynaptic cell membrane</location>
        <topology evidence="15">Multi-pass membrane protein</topology>
    </subcellularLocation>
</comment>
<protein>
    <submittedName>
        <fullName evidence="18">Glutamate receptor 4</fullName>
    </submittedName>
</protein>
<reference evidence="18 19" key="1">
    <citation type="journal article" date="2019" name="PLoS Biol.">
        <title>Sex chromosomes control vertical transmission of feminizing Wolbachia symbionts in an isopod.</title>
        <authorList>
            <person name="Becking T."/>
            <person name="Chebbi M.A."/>
            <person name="Giraud I."/>
            <person name="Moumen B."/>
            <person name="Laverre T."/>
            <person name="Caubet Y."/>
            <person name="Peccoud J."/>
            <person name="Gilbert C."/>
            <person name="Cordaux R."/>
        </authorList>
    </citation>
    <scope>NUCLEOTIDE SEQUENCE [LARGE SCALE GENOMIC DNA]</scope>
    <source>
        <strain evidence="18">ANa2</strain>
        <tissue evidence="18">Whole body excluding digestive tract and cuticle</tissue>
    </source>
</reference>
<evidence type="ECO:0000256" key="6">
    <source>
        <dbReference type="ARBA" id="ARBA00022989"/>
    </source>
</evidence>
<evidence type="ECO:0000256" key="1">
    <source>
        <dbReference type="ARBA" id="ARBA00008685"/>
    </source>
</evidence>
<evidence type="ECO:0000256" key="8">
    <source>
        <dbReference type="ARBA" id="ARBA00023065"/>
    </source>
</evidence>
<evidence type="ECO:0000256" key="11">
    <source>
        <dbReference type="ARBA" id="ARBA00023180"/>
    </source>
</evidence>
<proteinExistence type="inferred from homology"/>
<gene>
    <name evidence="18" type="primary">GRIA4</name>
    <name evidence="18" type="ORF">Anas_01401</name>
</gene>
<dbReference type="Gene3D" id="3.40.190.10">
    <property type="entry name" value="Periplasmic binding protein-like II"/>
    <property type="match status" value="1"/>
</dbReference>
<feature type="non-terminal residue" evidence="18">
    <location>
        <position position="1"/>
    </location>
</feature>
<evidence type="ECO:0000256" key="14">
    <source>
        <dbReference type="ARBA" id="ARBA00023303"/>
    </source>
</evidence>
<dbReference type="InterPro" id="IPR015683">
    <property type="entry name" value="Ionotropic_Glu_rcpt"/>
</dbReference>
<evidence type="ECO:0000313" key="18">
    <source>
        <dbReference type="EMBL" id="KAB7497722.1"/>
    </source>
</evidence>
<keyword evidence="6 16" id="KW-1133">Transmembrane helix</keyword>
<accession>A0A5N5SUM7</accession>
<keyword evidence="2" id="KW-0813">Transport</keyword>
<dbReference type="InterPro" id="IPR001320">
    <property type="entry name" value="Iontro_rcpt_C"/>
</dbReference>
<comment type="caution">
    <text evidence="18">The sequence shown here is derived from an EMBL/GenBank/DDBJ whole genome shotgun (WGS) entry which is preliminary data.</text>
</comment>
<dbReference type="SUPFAM" id="SSF53850">
    <property type="entry name" value="Periplasmic binding protein-like II"/>
    <property type="match status" value="1"/>
</dbReference>
<keyword evidence="5" id="KW-0732">Signal</keyword>
<dbReference type="Proteomes" id="UP000326759">
    <property type="component" value="Unassembled WGS sequence"/>
</dbReference>
<dbReference type="PANTHER" id="PTHR18966">
    <property type="entry name" value="IONOTROPIC GLUTAMATE RECEPTOR"/>
    <property type="match status" value="1"/>
</dbReference>
<dbReference type="GO" id="GO:0045211">
    <property type="term" value="C:postsynaptic membrane"/>
    <property type="evidence" value="ECO:0007669"/>
    <property type="project" value="UniProtKB-SubCell"/>
</dbReference>
<keyword evidence="13" id="KW-1071">Ligand-gated ion channel</keyword>
<dbReference type="OrthoDB" id="6373794at2759"/>
<evidence type="ECO:0000256" key="5">
    <source>
        <dbReference type="ARBA" id="ARBA00022729"/>
    </source>
</evidence>
<evidence type="ECO:0000256" key="3">
    <source>
        <dbReference type="ARBA" id="ARBA00022475"/>
    </source>
</evidence>
<keyword evidence="12" id="KW-0628">Postsynaptic cell membrane</keyword>
<evidence type="ECO:0000256" key="4">
    <source>
        <dbReference type="ARBA" id="ARBA00022692"/>
    </source>
</evidence>
<keyword evidence="3" id="KW-1003">Cell membrane</keyword>
<evidence type="ECO:0000256" key="2">
    <source>
        <dbReference type="ARBA" id="ARBA00022448"/>
    </source>
</evidence>
<evidence type="ECO:0000256" key="13">
    <source>
        <dbReference type="ARBA" id="ARBA00023286"/>
    </source>
</evidence>
<keyword evidence="9 16" id="KW-0472">Membrane</keyword>
<evidence type="ECO:0000256" key="10">
    <source>
        <dbReference type="ARBA" id="ARBA00023170"/>
    </source>
</evidence>
<evidence type="ECO:0000256" key="15">
    <source>
        <dbReference type="ARBA" id="ARBA00034104"/>
    </source>
</evidence>
<dbReference type="AlphaFoldDB" id="A0A5N5SUM7"/>
<keyword evidence="19" id="KW-1185">Reference proteome</keyword>
<dbReference type="FunFam" id="3.40.190.10:FF:000060">
    <property type="entry name" value="Glutamate receptor ionotropic, kainate 1"/>
    <property type="match status" value="1"/>
</dbReference>
<feature type="domain" description="Ionotropic glutamate receptor C-terminal" evidence="17">
    <location>
        <begin position="4"/>
        <end position="147"/>
    </location>
</feature>
<evidence type="ECO:0000256" key="9">
    <source>
        <dbReference type="ARBA" id="ARBA00023136"/>
    </source>
</evidence>
<dbReference type="Pfam" id="PF00060">
    <property type="entry name" value="Lig_chan"/>
    <property type="match status" value="1"/>
</dbReference>
<evidence type="ECO:0000259" key="17">
    <source>
        <dbReference type="SMART" id="SM00079"/>
    </source>
</evidence>
<name>A0A5N5SUM7_9CRUS</name>
<keyword evidence="4 16" id="KW-0812">Transmembrane</keyword>
<keyword evidence="14" id="KW-0407">Ion channel</keyword>
<keyword evidence="7" id="KW-0770">Synapse</keyword>
<organism evidence="18 19">
    <name type="scientific">Armadillidium nasatum</name>
    <dbReference type="NCBI Taxonomy" id="96803"/>
    <lineage>
        <taxon>Eukaryota</taxon>
        <taxon>Metazoa</taxon>
        <taxon>Ecdysozoa</taxon>
        <taxon>Arthropoda</taxon>
        <taxon>Crustacea</taxon>
        <taxon>Multicrustacea</taxon>
        <taxon>Malacostraca</taxon>
        <taxon>Eumalacostraca</taxon>
        <taxon>Peracarida</taxon>
        <taxon>Isopoda</taxon>
        <taxon>Oniscidea</taxon>
        <taxon>Crinocheta</taxon>
        <taxon>Armadillidiidae</taxon>
        <taxon>Armadillidium</taxon>
    </lineage>
</organism>
<evidence type="ECO:0000313" key="19">
    <source>
        <dbReference type="Proteomes" id="UP000326759"/>
    </source>
</evidence>
<keyword evidence="10 18" id="KW-0675">Receptor</keyword>
<evidence type="ECO:0000256" key="16">
    <source>
        <dbReference type="SAM" id="Phobius"/>
    </source>
</evidence>
<keyword evidence="11" id="KW-0325">Glycoprotein</keyword>
<sequence length="147" mass="16667">SLSGRVVGCVWWFFTLILISSYTANLAAFLTVERMSSPIQTADDLSRQSVIEYGMRSAGSTKQFFQNSQISVYSRMWDFMVTRKHVFTNSYEEGIERVRTSYGKYAFLLESVKNDYVNEQLPCDTMRIGPNLNENGYGVATPKGSPL</sequence>
<comment type="similarity">
    <text evidence="1">Belongs to the glutamate-gated ion channel (TC 1.A.10.1) family.</text>
</comment>
<keyword evidence="8" id="KW-0406">Ion transport</keyword>
<dbReference type="EMBL" id="SEYY01019996">
    <property type="protein sequence ID" value="KAB7497722.1"/>
    <property type="molecule type" value="Genomic_DNA"/>
</dbReference>
<dbReference type="SMART" id="SM00079">
    <property type="entry name" value="PBPe"/>
    <property type="match status" value="1"/>
</dbReference>
<evidence type="ECO:0000256" key="7">
    <source>
        <dbReference type="ARBA" id="ARBA00023018"/>
    </source>
</evidence>
<evidence type="ECO:0000256" key="12">
    <source>
        <dbReference type="ARBA" id="ARBA00023257"/>
    </source>
</evidence>
<dbReference type="GO" id="GO:0015276">
    <property type="term" value="F:ligand-gated monoatomic ion channel activity"/>
    <property type="evidence" value="ECO:0007669"/>
    <property type="project" value="InterPro"/>
</dbReference>